<feature type="compositionally biased region" description="Pro residues" evidence="1">
    <location>
        <begin position="263"/>
        <end position="274"/>
    </location>
</feature>
<feature type="compositionally biased region" description="Polar residues" evidence="1">
    <location>
        <begin position="31"/>
        <end position="55"/>
    </location>
</feature>
<dbReference type="GO" id="GO:0030276">
    <property type="term" value="F:clathrin binding"/>
    <property type="evidence" value="ECO:0007669"/>
    <property type="project" value="TreeGrafter"/>
</dbReference>
<evidence type="ECO:0000259" key="2">
    <source>
        <dbReference type="PROSITE" id="PS50030"/>
    </source>
</evidence>
<evidence type="ECO:0000313" key="4">
    <source>
        <dbReference type="Proteomes" id="UP000813385"/>
    </source>
</evidence>
<feature type="compositionally biased region" description="Polar residues" evidence="1">
    <location>
        <begin position="201"/>
        <end position="215"/>
    </location>
</feature>
<feature type="compositionally biased region" description="Basic and acidic residues" evidence="1">
    <location>
        <begin position="368"/>
        <end position="379"/>
    </location>
</feature>
<feature type="region of interest" description="Disordered" evidence="1">
    <location>
        <begin position="1"/>
        <end position="330"/>
    </location>
</feature>
<dbReference type="InterPro" id="IPR036869">
    <property type="entry name" value="J_dom_sf"/>
</dbReference>
<feature type="compositionally biased region" description="Pro residues" evidence="1">
    <location>
        <begin position="590"/>
        <end position="602"/>
    </location>
</feature>
<organism evidence="3 4">
    <name type="scientific">Plectosphaerella cucumerina</name>
    <dbReference type="NCBI Taxonomy" id="40658"/>
    <lineage>
        <taxon>Eukaryota</taxon>
        <taxon>Fungi</taxon>
        <taxon>Dikarya</taxon>
        <taxon>Ascomycota</taxon>
        <taxon>Pezizomycotina</taxon>
        <taxon>Sordariomycetes</taxon>
        <taxon>Hypocreomycetidae</taxon>
        <taxon>Glomerellales</taxon>
        <taxon>Plectosphaerellaceae</taxon>
        <taxon>Plectosphaerella</taxon>
    </lineage>
</organism>
<feature type="compositionally biased region" description="Pro residues" evidence="1">
    <location>
        <begin position="544"/>
        <end position="553"/>
    </location>
</feature>
<comment type="caution">
    <text evidence="3">The sequence shown here is derived from an EMBL/GenBank/DDBJ whole genome shotgun (WGS) entry which is preliminary data.</text>
</comment>
<dbReference type="SUPFAM" id="SSF46934">
    <property type="entry name" value="UBA-like"/>
    <property type="match status" value="1"/>
</dbReference>
<dbReference type="Gene3D" id="1.10.8.10">
    <property type="entry name" value="DNA helicase RuvA subunit, C-terminal domain"/>
    <property type="match status" value="1"/>
</dbReference>
<dbReference type="GO" id="GO:0031982">
    <property type="term" value="C:vesicle"/>
    <property type="evidence" value="ECO:0007669"/>
    <property type="project" value="TreeGrafter"/>
</dbReference>
<feature type="compositionally biased region" description="Basic and acidic residues" evidence="1">
    <location>
        <begin position="96"/>
        <end position="114"/>
    </location>
</feature>
<sequence>MDDLSGLEWSSTAGKPAPKAPSIPAGANYYGSMQQTPSPFLSGRNTPLSAQATQHKTPTPPPAKAPAPAAAPADSFSNLLNFGSSAKPTANLSLREQAERLEAEKRKKAEEQRKKAAAQFGNGQFLDTLGSGSVSRTASPAAAAAPLRFQPPAPQNGNKANDDDDLFAAFNSETKVDNASHYPPPRESKASPANAPGLDLSSPSAWGQSDSSNKVTLGDDDDDPFGLSQFKAKGPAPVLQTADDDDFLGDLAKPVEEVRRKQPTPPQPNAPQPGKPIEGPDSSSEDEAPPRPPRRAVQQPDEFDKAVEQLTAYGFSEEDAQRGLTESGAGLNVQAVVNWLLDDAHRRAKAKAQGREPSPSRPIQRPEGTSRDASRRGDNRSPANEDFARTASAAGSSIFKAANSLWKTSKKQVAQVYAEFNQEGDPNQPKWMRAAQPEQHQQPPRRPAVEKNVTDEAMMLEAGGRPERRSTPKASTSRHEQERQPSRGPPQTGSGASSGRSTPAPRWQQSAGPIIPDSRARASKLAAEEDVSTYVSPNRRRRPPPAQQAPPPQEEPDLLFNSRAPDTKASLPQRPSPQAARPTPAQPASRPSPQPTPKPTPRPARQIPAVSSIAVQQSTKHRLAGTQHFKRGDYAAAHTSYSNSLSGIPDSHPLIIVLLTNRALTALKTGEPKKAVEDSDAALKVIGPSGGQGEQVSVVGETGTEEQRDMRDLYGKALSRKAEALEQMERWSDAGAVWQIAVQAGVGGSTAVAGRQRCQNALKPKPKPKPSSAAAPVRRPAARPSAAATQGSSEAVERLRKQNQAAAAEDDEKFALSEKVDARIAAWRDGKRDNLRALLGSLDAVLWENSGWKKVGLHEIVMANKVKIVYMKAIAKTHPDKLPQDASTEVRLIAATVFATLNESWDKFKADNGL</sequence>
<feature type="compositionally biased region" description="Polar residues" evidence="1">
    <location>
        <begin position="489"/>
        <end position="511"/>
    </location>
</feature>
<evidence type="ECO:0000313" key="3">
    <source>
        <dbReference type="EMBL" id="KAH7368751.1"/>
    </source>
</evidence>
<dbReference type="PROSITE" id="PS50030">
    <property type="entry name" value="UBA"/>
    <property type="match status" value="1"/>
</dbReference>
<evidence type="ECO:0000256" key="1">
    <source>
        <dbReference type="SAM" id="MobiDB-lite"/>
    </source>
</evidence>
<feature type="compositionally biased region" description="Polar residues" evidence="1">
    <location>
        <begin position="75"/>
        <end position="92"/>
    </location>
</feature>
<feature type="compositionally biased region" description="Low complexity" evidence="1">
    <location>
        <begin position="433"/>
        <end position="442"/>
    </location>
</feature>
<dbReference type="Proteomes" id="UP000813385">
    <property type="component" value="Unassembled WGS sequence"/>
</dbReference>
<feature type="region of interest" description="Disordered" evidence="1">
    <location>
        <begin position="346"/>
        <end position="391"/>
    </location>
</feature>
<feature type="region of interest" description="Disordered" evidence="1">
    <location>
        <begin position="760"/>
        <end position="794"/>
    </location>
</feature>
<feature type="domain" description="UBA" evidence="2">
    <location>
        <begin position="299"/>
        <end position="343"/>
    </location>
</feature>
<proteinExistence type="predicted"/>
<keyword evidence="4" id="KW-1185">Reference proteome</keyword>
<feature type="compositionally biased region" description="Low complexity" evidence="1">
    <location>
        <begin position="138"/>
        <end position="148"/>
    </location>
</feature>
<dbReference type="Gene3D" id="1.25.40.10">
    <property type="entry name" value="Tetratricopeptide repeat domain"/>
    <property type="match status" value="1"/>
</dbReference>
<dbReference type="GO" id="GO:0005737">
    <property type="term" value="C:cytoplasm"/>
    <property type="evidence" value="ECO:0007669"/>
    <property type="project" value="TreeGrafter"/>
</dbReference>
<reference evidence="3" key="1">
    <citation type="journal article" date="2021" name="Nat. Commun.">
        <title>Genetic determinants of endophytism in the Arabidopsis root mycobiome.</title>
        <authorList>
            <person name="Mesny F."/>
            <person name="Miyauchi S."/>
            <person name="Thiergart T."/>
            <person name="Pickel B."/>
            <person name="Atanasova L."/>
            <person name="Karlsson M."/>
            <person name="Huettel B."/>
            <person name="Barry K.W."/>
            <person name="Haridas S."/>
            <person name="Chen C."/>
            <person name="Bauer D."/>
            <person name="Andreopoulos W."/>
            <person name="Pangilinan J."/>
            <person name="LaButti K."/>
            <person name="Riley R."/>
            <person name="Lipzen A."/>
            <person name="Clum A."/>
            <person name="Drula E."/>
            <person name="Henrissat B."/>
            <person name="Kohler A."/>
            <person name="Grigoriev I.V."/>
            <person name="Martin F.M."/>
            <person name="Hacquard S."/>
        </authorList>
    </citation>
    <scope>NUCLEOTIDE SEQUENCE</scope>
    <source>
        <strain evidence="3">MPI-CAGE-AT-0016</strain>
    </source>
</reference>
<feature type="region of interest" description="Disordered" evidence="1">
    <location>
        <begin position="686"/>
        <end position="705"/>
    </location>
</feature>
<dbReference type="OrthoDB" id="1717591at2759"/>
<protein>
    <submittedName>
        <fullName evidence="3">UBA domain-containing protein</fullName>
    </submittedName>
</protein>
<dbReference type="AlphaFoldDB" id="A0A8K0TKZ1"/>
<dbReference type="FunFam" id="1.25.40.10:FF:000354">
    <property type="entry name" value="UBA domain-containing protein 7"/>
    <property type="match status" value="1"/>
</dbReference>
<dbReference type="SUPFAM" id="SSF48452">
    <property type="entry name" value="TPR-like"/>
    <property type="match status" value="1"/>
</dbReference>
<feature type="region of interest" description="Disordered" evidence="1">
    <location>
        <begin position="417"/>
        <end position="627"/>
    </location>
</feature>
<dbReference type="FunFam" id="1.10.287.110:FF:000002">
    <property type="entry name" value="putative tyrosine-protein phosphatase auxilin isoform X2"/>
    <property type="match status" value="1"/>
</dbReference>
<dbReference type="InterPro" id="IPR015940">
    <property type="entry name" value="UBA"/>
</dbReference>
<dbReference type="EMBL" id="JAGPXD010000002">
    <property type="protein sequence ID" value="KAH7368751.1"/>
    <property type="molecule type" value="Genomic_DNA"/>
</dbReference>
<dbReference type="GO" id="GO:0072318">
    <property type="term" value="P:clathrin coat disassembly"/>
    <property type="evidence" value="ECO:0007669"/>
    <property type="project" value="TreeGrafter"/>
</dbReference>
<dbReference type="PANTHER" id="PTHR23172">
    <property type="entry name" value="AUXILIN/CYCLIN G-ASSOCIATED KINASE-RELATED"/>
    <property type="match status" value="1"/>
</dbReference>
<dbReference type="SUPFAM" id="SSF46565">
    <property type="entry name" value="Chaperone J-domain"/>
    <property type="match status" value="1"/>
</dbReference>
<dbReference type="InterPro" id="IPR009060">
    <property type="entry name" value="UBA-like_sf"/>
</dbReference>
<feature type="compositionally biased region" description="Basic and acidic residues" evidence="1">
    <location>
        <begin position="174"/>
        <end position="189"/>
    </location>
</feature>
<dbReference type="PANTHER" id="PTHR23172:SF19">
    <property type="entry name" value="J DOMAIN-CONTAINING PROTEIN"/>
    <property type="match status" value="1"/>
</dbReference>
<dbReference type="InterPro" id="IPR011990">
    <property type="entry name" value="TPR-like_helical_dom_sf"/>
</dbReference>
<feature type="compositionally biased region" description="Low complexity" evidence="1">
    <location>
        <begin position="770"/>
        <end position="788"/>
    </location>
</feature>
<accession>A0A8K0TKZ1</accession>
<dbReference type="Gene3D" id="1.10.287.110">
    <property type="entry name" value="DnaJ domain"/>
    <property type="match status" value="1"/>
</dbReference>
<name>A0A8K0TKZ1_9PEZI</name>
<dbReference type="GO" id="GO:0072583">
    <property type="term" value="P:clathrin-dependent endocytosis"/>
    <property type="evidence" value="ECO:0007669"/>
    <property type="project" value="TreeGrafter"/>
</dbReference>
<gene>
    <name evidence="3" type="ORF">B0T11DRAFT_350314</name>
</gene>
<feature type="compositionally biased region" description="Low complexity" evidence="1">
    <location>
        <begin position="572"/>
        <end position="589"/>
    </location>
</feature>